<evidence type="ECO:0000256" key="3">
    <source>
        <dbReference type="ARBA" id="ARBA00008669"/>
    </source>
</evidence>
<comment type="caution">
    <text evidence="9">The sequence shown here is derived from an EMBL/GenBank/DDBJ whole genome shotgun (WGS) entry which is preliminary data.</text>
</comment>
<dbReference type="STRING" id="2282107.A0A286UEF6"/>
<dbReference type="PANTHER" id="PTHR10997:SF8">
    <property type="entry name" value="EXPORTIN-2"/>
    <property type="match status" value="1"/>
</dbReference>
<reference evidence="9 10" key="1">
    <citation type="journal article" date="2017" name="Mol. Ecol.">
        <title>Comparative and population genomic landscape of Phellinus noxius: A hypervariable fungus causing root rot in trees.</title>
        <authorList>
            <person name="Chung C.L."/>
            <person name="Lee T.J."/>
            <person name="Akiba M."/>
            <person name="Lee H.H."/>
            <person name="Kuo T.H."/>
            <person name="Liu D."/>
            <person name="Ke H.M."/>
            <person name="Yokoi T."/>
            <person name="Roa M.B."/>
            <person name="Lu M.J."/>
            <person name="Chang Y.Y."/>
            <person name="Ann P.J."/>
            <person name="Tsai J.N."/>
            <person name="Chen C.Y."/>
            <person name="Tzean S.S."/>
            <person name="Ota Y."/>
            <person name="Hattori T."/>
            <person name="Sahashi N."/>
            <person name="Liou R.F."/>
            <person name="Kikuchi T."/>
            <person name="Tsai I.J."/>
        </authorList>
    </citation>
    <scope>NUCLEOTIDE SEQUENCE [LARGE SCALE GENOMIC DNA]</scope>
    <source>
        <strain evidence="9 10">FFPRI411160</strain>
    </source>
</reference>
<keyword evidence="7" id="KW-0539">Nucleus</keyword>
<organism evidence="9 10">
    <name type="scientific">Pyrrhoderma noxium</name>
    <dbReference type="NCBI Taxonomy" id="2282107"/>
    <lineage>
        <taxon>Eukaryota</taxon>
        <taxon>Fungi</taxon>
        <taxon>Dikarya</taxon>
        <taxon>Basidiomycota</taxon>
        <taxon>Agaricomycotina</taxon>
        <taxon>Agaricomycetes</taxon>
        <taxon>Hymenochaetales</taxon>
        <taxon>Hymenochaetaceae</taxon>
        <taxon>Pyrrhoderma</taxon>
    </lineage>
</organism>
<evidence type="ECO:0000256" key="6">
    <source>
        <dbReference type="ARBA" id="ARBA00022927"/>
    </source>
</evidence>
<dbReference type="Pfam" id="PF03378">
    <property type="entry name" value="CAS_CSE1"/>
    <property type="match status" value="2"/>
</dbReference>
<dbReference type="GO" id="GO:0005049">
    <property type="term" value="F:nuclear export signal receptor activity"/>
    <property type="evidence" value="ECO:0007669"/>
    <property type="project" value="TreeGrafter"/>
</dbReference>
<protein>
    <submittedName>
        <fullName evidence="9">Importin alpha re-exporter</fullName>
    </submittedName>
</protein>
<evidence type="ECO:0000313" key="10">
    <source>
        <dbReference type="Proteomes" id="UP000217199"/>
    </source>
</evidence>
<dbReference type="GO" id="GO:0006611">
    <property type="term" value="P:protein export from nucleus"/>
    <property type="evidence" value="ECO:0007669"/>
    <property type="project" value="TreeGrafter"/>
</dbReference>
<dbReference type="GO" id="GO:0005829">
    <property type="term" value="C:cytosol"/>
    <property type="evidence" value="ECO:0007669"/>
    <property type="project" value="TreeGrafter"/>
</dbReference>
<comment type="similarity">
    <text evidence="3">Belongs to the XPO2/CSE1 family.</text>
</comment>
<dbReference type="InterPro" id="IPR011989">
    <property type="entry name" value="ARM-like"/>
</dbReference>
<keyword evidence="5" id="KW-0963">Cytoplasm</keyword>
<dbReference type="InterPro" id="IPR005043">
    <property type="entry name" value="XPO2_C"/>
</dbReference>
<dbReference type="AlphaFoldDB" id="A0A286UEF6"/>
<dbReference type="SUPFAM" id="SSF48371">
    <property type="entry name" value="ARM repeat"/>
    <property type="match status" value="1"/>
</dbReference>
<dbReference type="InterPro" id="IPR001494">
    <property type="entry name" value="Importin-beta_N"/>
</dbReference>
<dbReference type="EMBL" id="NBII01000006">
    <property type="protein sequence ID" value="PAV17971.1"/>
    <property type="molecule type" value="Genomic_DNA"/>
</dbReference>
<evidence type="ECO:0000259" key="8">
    <source>
        <dbReference type="PROSITE" id="PS50166"/>
    </source>
</evidence>
<dbReference type="FunCoup" id="A0A286UEF6">
    <property type="interactions" value="772"/>
</dbReference>
<dbReference type="Proteomes" id="UP000217199">
    <property type="component" value="Unassembled WGS sequence"/>
</dbReference>
<evidence type="ECO:0000256" key="1">
    <source>
        <dbReference type="ARBA" id="ARBA00004123"/>
    </source>
</evidence>
<feature type="domain" description="Importin N-terminal" evidence="8">
    <location>
        <begin position="20"/>
        <end position="91"/>
    </location>
</feature>
<dbReference type="GO" id="GO:0031267">
    <property type="term" value="F:small GTPase binding"/>
    <property type="evidence" value="ECO:0007669"/>
    <property type="project" value="InterPro"/>
</dbReference>
<dbReference type="GO" id="GO:0005635">
    <property type="term" value="C:nuclear envelope"/>
    <property type="evidence" value="ECO:0007669"/>
    <property type="project" value="TreeGrafter"/>
</dbReference>
<dbReference type="InParanoid" id="A0A286UEF6"/>
<dbReference type="PROSITE" id="PS50166">
    <property type="entry name" value="IMPORTIN_B_NT"/>
    <property type="match status" value="1"/>
</dbReference>
<keyword evidence="4" id="KW-0813">Transport</keyword>
<keyword evidence="10" id="KW-1185">Reference proteome</keyword>
<dbReference type="Pfam" id="PF08506">
    <property type="entry name" value="Cse1"/>
    <property type="match status" value="1"/>
</dbReference>
<evidence type="ECO:0000256" key="7">
    <source>
        <dbReference type="ARBA" id="ARBA00023242"/>
    </source>
</evidence>
<gene>
    <name evidence="9" type="ORF">PNOK_0645700</name>
</gene>
<dbReference type="SMART" id="SM00913">
    <property type="entry name" value="IBN_N"/>
    <property type="match status" value="1"/>
</dbReference>
<dbReference type="GO" id="GO:0006606">
    <property type="term" value="P:protein import into nucleus"/>
    <property type="evidence" value="ECO:0007669"/>
    <property type="project" value="TreeGrafter"/>
</dbReference>
<comment type="subcellular location">
    <subcellularLocation>
        <location evidence="2">Cytoplasm</location>
    </subcellularLocation>
    <subcellularLocation>
        <location evidence="1">Nucleus</location>
    </subcellularLocation>
</comment>
<keyword evidence="6" id="KW-0653">Protein transport</keyword>
<accession>A0A286UEF6</accession>
<dbReference type="PANTHER" id="PTHR10997">
    <property type="entry name" value="IMPORTIN-7, 8, 11"/>
    <property type="match status" value="1"/>
</dbReference>
<sequence>MSDLPSLLLASLNPATRKQAEQNLSSLSIQAGFLQAILELVLNPTQDRSVRLSASVYLKNTVKRRWEDDEPIIPDTEKLQLRSLLVPAMISLSSPADKNLRTQVAETISIVAGYDFPERWNTLVQDLVSALKPSPDAYATNLSLLETAHSIFNRWRSEMRSDELFTVINFVLSQFVDPFLQVLRFTAGLLLDSPLPPKEDAETLAQCMVVLINLYYDLACQDLPPALEDNHAEFFARDNGLFVRFLAWNPPELQTDEDDTIPSQPTQIKTAIFELAESYTHRYPEQLTATSSVEAFIQALWTLLGGGQRSGLSYDGLVSQALRFMSTAIRSGNYKSIFESRETISGLIEGVVMPNVHLRDHEVEQFEDDPLEYVRLDLSFASASAATNVGGLTAEGTTRRQAAADVLRALVSSGFETHTTEVILVWVNQGLQAYQADPQSEGSWKRKDESVYLLTAVATRGATAQQGVTSTNALVDVVQFFSQHVFEDLQAQGDSVHPILQVDAIRFLYSFRNQLTKEQLISVLPFLLRHLSSANYVCYTYAAITIERILFIKRGTQLLFNQEDIRELAPQIINSVLTKVEAGGSPDKIAENDYLMKCAMRVIFTARSTLASSYEPLLGRLINILGAIAKNPSNPNFDQYIFESISALIRFTVSASPQSLSVFEQGLFGPFTVILQQDIDQFIPYAFQILSQMLELHQGELPSEYRSLLPFLLQPASWAQKGSIPGLVRLLKAFLRRDKDQIASSGQFTSVLAVVQQKLIPSKVNDVWGFELLQALIQYIPATALNQYMKIDVEGLTPDFLVGAVEQVQPQLWSQLLKNVVVPQLSKMLPKDRKVVIVGLTKLLIQSNIMFSEPSISQWPGLFSELAGLFTQSKHLQSAQSTAAEDPDEVLRSLDFEEQGAGYQAAYSKLAASESIPEDPVASITDIRAFVGEKLSEAVSRDPRIHGLIESSTVGPTGTVTSGFIQNLVSSGYQL</sequence>
<dbReference type="Pfam" id="PF03810">
    <property type="entry name" value="IBN_N"/>
    <property type="match status" value="1"/>
</dbReference>
<evidence type="ECO:0000313" key="9">
    <source>
        <dbReference type="EMBL" id="PAV17971.1"/>
    </source>
</evidence>
<evidence type="ECO:0000256" key="5">
    <source>
        <dbReference type="ARBA" id="ARBA00022490"/>
    </source>
</evidence>
<dbReference type="InterPro" id="IPR013713">
    <property type="entry name" value="XPO2_central"/>
</dbReference>
<name>A0A286UEF6_9AGAM</name>
<dbReference type="OrthoDB" id="3268246at2759"/>
<evidence type="ECO:0000256" key="4">
    <source>
        <dbReference type="ARBA" id="ARBA00022448"/>
    </source>
</evidence>
<proteinExistence type="inferred from homology"/>
<dbReference type="Gene3D" id="1.25.10.10">
    <property type="entry name" value="Leucine-rich Repeat Variant"/>
    <property type="match status" value="1"/>
</dbReference>
<dbReference type="InterPro" id="IPR016024">
    <property type="entry name" value="ARM-type_fold"/>
</dbReference>
<evidence type="ECO:0000256" key="2">
    <source>
        <dbReference type="ARBA" id="ARBA00004496"/>
    </source>
</evidence>